<name>A0AAN0RD76_9PROT</name>
<gene>
    <name evidence="1" type="ORF">GbCGDNIH3_0949</name>
</gene>
<dbReference type="KEGG" id="gbc:GbCGDNIH3_0949"/>
<sequence>MSRRRGRRHAVGRAMRVMGRRFCLPSRKRSLPPLLLPCCGQARSRRCERRALRWPALPPCRCSVRRPRFHRLRWTVFLWPGAACGWYGR</sequence>
<dbReference type="EMBL" id="CP003181">
    <property type="protein sequence ID" value="AHJ62779.1"/>
    <property type="molecule type" value="Genomic_DNA"/>
</dbReference>
<protein>
    <submittedName>
        <fullName evidence="1">Uncharacterized protein</fullName>
    </submittedName>
</protein>
<organism evidence="1 2">
    <name type="scientific">Granulibacter bethesdensis</name>
    <dbReference type="NCBI Taxonomy" id="364410"/>
    <lineage>
        <taxon>Bacteria</taxon>
        <taxon>Pseudomonadati</taxon>
        <taxon>Pseudomonadota</taxon>
        <taxon>Alphaproteobacteria</taxon>
        <taxon>Acetobacterales</taxon>
        <taxon>Acetobacteraceae</taxon>
        <taxon>Granulibacter</taxon>
    </lineage>
</organism>
<reference evidence="2" key="1">
    <citation type="submission" date="2012-06" db="EMBL/GenBank/DDBJ databases">
        <title>Genome analysis of multiple Granulibacter bethesdensis isolates demonstrates substantial genome diversity.</title>
        <authorList>
            <person name="Greenberg D.E."/>
            <person name="Porcella S.F."/>
            <person name="Zarember K."/>
            <person name="Zelazny A.M."/>
            <person name="Bruno D."/>
            <person name="Martens C."/>
            <person name="Barbian K.D."/>
            <person name="Jaske E."/>
            <person name="Holland S.M."/>
        </authorList>
    </citation>
    <scope>NUCLEOTIDE SEQUENCE [LARGE SCALE GENOMIC DNA]</scope>
    <source>
        <strain evidence="2">CGDNIH3</strain>
    </source>
</reference>
<dbReference type="Proteomes" id="UP000019438">
    <property type="component" value="Chromosome"/>
</dbReference>
<accession>A0AAN0RD76</accession>
<dbReference type="AlphaFoldDB" id="A0AAN0RD76"/>
<evidence type="ECO:0000313" key="1">
    <source>
        <dbReference type="EMBL" id="AHJ62779.1"/>
    </source>
</evidence>
<proteinExistence type="predicted"/>
<evidence type="ECO:0000313" key="2">
    <source>
        <dbReference type="Proteomes" id="UP000019438"/>
    </source>
</evidence>